<sequence>MLTPIGVPLSPVQPVTPIQSQADKTDSQKIDATSQSASATPSSAQASQFVQPPADSSKGQDADLQSALNQDAAQRARPSVEGKTNTPQRNVGGGTAGINKEAIEILERVLESAQQADNVSAEDFRTQLSAELEASGLDPSKPMVDIRV</sequence>
<proteinExistence type="predicted"/>
<feature type="region of interest" description="Disordered" evidence="1">
    <location>
        <begin position="1"/>
        <end position="96"/>
    </location>
</feature>
<evidence type="ECO:0000313" key="2">
    <source>
        <dbReference type="EMBL" id="MQQ07077.1"/>
    </source>
</evidence>
<dbReference type="RefSeq" id="WP_153213992.1">
    <property type="nucleotide sequence ID" value="NZ_WIBF01000001.1"/>
</dbReference>
<accession>A0A843YDY1</accession>
<gene>
    <name evidence="2" type="ORF">GFB49_01285</name>
</gene>
<evidence type="ECO:0000313" key="3">
    <source>
        <dbReference type="Proteomes" id="UP000444174"/>
    </source>
</evidence>
<comment type="caution">
    <text evidence="2">The sequence shown here is derived from an EMBL/GenBank/DDBJ whole genome shotgun (WGS) entry which is preliminary data.</text>
</comment>
<dbReference type="AlphaFoldDB" id="A0A843YDY1"/>
<feature type="compositionally biased region" description="Low complexity" evidence="1">
    <location>
        <begin position="32"/>
        <end position="48"/>
    </location>
</feature>
<organism evidence="2 3">
    <name type="scientific">Tritonibacter litoralis</name>
    <dbReference type="NCBI Taxonomy" id="2662264"/>
    <lineage>
        <taxon>Bacteria</taxon>
        <taxon>Pseudomonadati</taxon>
        <taxon>Pseudomonadota</taxon>
        <taxon>Alphaproteobacteria</taxon>
        <taxon>Rhodobacterales</taxon>
        <taxon>Paracoccaceae</taxon>
        <taxon>Tritonibacter</taxon>
    </lineage>
</organism>
<dbReference type="Proteomes" id="UP000444174">
    <property type="component" value="Unassembled WGS sequence"/>
</dbReference>
<evidence type="ECO:0000256" key="1">
    <source>
        <dbReference type="SAM" id="MobiDB-lite"/>
    </source>
</evidence>
<protein>
    <submittedName>
        <fullName evidence="2">Uncharacterized protein</fullName>
    </submittedName>
</protein>
<dbReference type="EMBL" id="WIBF01000001">
    <property type="protein sequence ID" value="MQQ07077.1"/>
    <property type="molecule type" value="Genomic_DNA"/>
</dbReference>
<name>A0A843YDY1_9RHOB</name>
<keyword evidence="3" id="KW-1185">Reference proteome</keyword>
<reference evidence="2 3" key="1">
    <citation type="submission" date="2019-10" db="EMBL/GenBank/DDBJ databases">
        <title>Epibacterium sp. nov., isolated from seawater.</title>
        <authorList>
            <person name="Zhang X."/>
            <person name="Li N."/>
        </authorList>
    </citation>
    <scope>NUCLEOTIDE SEQUENCE [LARGE SCALE GENOMIC DNA]</scope>
    <source>
        <strain evidence="2 3">SM1979</strain>
    </source>
</reference>